<accession>G4TV54</accession>
<dbReference type="HOGENOM" id="CLU_2373564_0_0_1"/>
<name>G4TV54_SERID</name>
<comment type="caution">
    <text evidence="2">The sequence shown here is derived from an EMBL/GenBank/DDBJ whole genome shotgun (WGS) entry which is preliminary data.</text>
</comment>
<dbReference type="EMBL" id="CAFZ01000411">
    <property type="protein sequence ID" value="CCA75197.1"/>
    <property type="molecule type" value="Genomic_DNA"/>
</dbReference>
<dbReference type="AlphaFoldDB" id="G4TV54"/>
<dbReference type="OrthoDB" id="3294953at2759"/>
<protein>
    <recommendedName>
        <fullName evidence="4">Dirigent protein</fullName>
    </recommendedName>
</protein>
<feature type="signal peptide" evidence="1">
    <location>
        <begin position="1"/>
        <end position="22"/>
    </location>
</feature>
<organism evidence="2 3">
    <name type="scientific">Serendipita indica (strain DSM 11827)</name>
    <name type="common">Root endophyte fungus</name>
    <name type="synonym">Piriformospora indica</name>
    <dbReference type="NCBI Taxonomy" id="1109443"/>
    <lineage>
        <taxon>Eukaryota</taxon>
        <taxon>Fungi</taxon>
        <taxon>Dikarya</taxon>
        <taxon>Basidiomycota</taxon>
        <taxon>Agaricomycotina</taxon>
        <taxon>Agaricomycetes</taxon>
        <taxon>Sebacinales</taxon>
        <taxon>Serendipitaceae</taxon>
        <taxon>Serendipita</taxon>
    </lineage>
</organism>
<feature type="chain" id="PRO_5003468827" description="Dirigent protein" evidence="1">
    <location>
        <begin position="23"/>
        <end position="95"/>
    </location>
</feature>
<gene>
    <name evidence="2" type="ORF">PIIN_09181</name>
</gene>
<proteinExistence type="predicted"/>
<evidence type="ECO:0000256" key="1">
    <source>
        <dbReference type="SAM" id="SignalP"/>
    </source>
</evidence>
<evidence type="ECO:0000313" key="2">
    <source>
        <dbReference type="EMBL" id="CCA75197.1"/>
    </source>
</evidence>
<evidence type="ECO:0008006" key="4">
    <source>
        <dbReference type="Google" id="ProtNLM"/>
    </source>
</evidence>
<reference evidence="2 3" key="1">
    <citation type="journal article" date="2011" name="PLoS Pathog.">
        <title>Endophytic Life Strategies Decoded by Genome and Transcriptome Analyses of the Mutualistic Root Symbiont Piriformospora indica.</title>
        <authorList>
            <person name="Zuccaro A."/>
            <person name="Lahrmann U."/>
            <person name="Guldener U."/>
            <person name="Langen G."/>
            <person name="Pfiffi S."/>
            <person name="Biedenkopf D."/>
            <person name="Wong P."/>
            <person name="Samans B."/>
            <person name="Grimm C."/>
            <person name="Basiewicz M."/>
            <person name="Murat C."/>
            <person name="Martin F."/>
            <person name="Kogel K.H."/>
        </authorList>
    </citation>
    <scope>NUCLEOTIDE SEQUENCE [LARGE SCALE GENOMIC DNA]</scope>
    <source>
        <strain evidence="2 3">DSM 11827</strain>
    </source>
</reference>
<dbReference type="InParanoid" id="G4TV54"/>
<keyword evidence="1" id="KW-0732">Signal</keyword>
<keyword evidence="3" id="KW-1185">Reference proteome</keyword>
<sequence length="95" mass="10423">MLSPKSFSLLFLHALIIPVADTGYVHVDNKPQVRVTASFVNFYAHIINLWGDGEGRAPLIISNVLFHPFTGRQFGGAKRGEIRGTNAFGSGYPYS</sequence>
<dbReference type="Proteomes" id="UP000007148">
    <property type="component" value="Unassembled WGS sequence"/>
</dbReference>
<evidence type="ECO:0000313" key="3">
    <source>
        <dbReference type="Proteomes" id="UP000007148"/>
    </source>
</evidence>